<dbReference type="AlphaFoldDB" id="A0A5N5GIY7"/>
<dbReference type="PANTHER" id="PTHR32444">
    <property type="entry name" value="BULB-TYPE LECTIN DOMAIN-CONTAINING PROTEIN"/>
    <property type="match status" value="1"/>
</dbReference>
<evidence type="ECO:0000259" key="1">
    <source>
        <dbReference type="Pfam" id="PF08276"/>
    </source>
</evidence>
<dbReference type="PANTHER" id="PTHR32444:SF234">
    <property type="entry name" value="RECEPTOR-LIKE SERINE_THREONINE-PROTEIN KINASE"/>
    <property type="match status" value="1"/>
</dbReference>
<dbReference type="Pfam" id="PF08276">
    <property type="entry name" value="PAN_2"/>
    <property type="match status" value="1"/>
</dbReference>
<dbReference type="InterPro" id="IPR003609">
    <property type="entry name" value="Pan_app"/>
</dbReference>
<evidence type="ECO:0000313" key="3">
    <source>
        <dbReference type="Proteomes" id="UP000327157"/>
    </source>
</evidence>
<accession>A0A5N5GIY7</accession>
<dbReference type="OrthoDB" id="1910371at2759"/>
<dbReference type="Proteomes" id="UP000327157">
    <property type="component" value="Chromosome 3"/>
</dbReference>
<gene>
    <name evidence="2" type="ORF">D8674_021916</name>
</gene>
<keyword evidence="2" id="KW-0418">Kinase</keyword>
<organism evidence="2 3">
    <name type="scientific">Pyrus ussuriensis x Pyrus communis</name>
    <dbReference type="NCBI Taxonomy" id="2448454"/>
    <lineage>
        <taxon>Eukaryota</taxon>
        <taxon>Viridiplantae</taxon>
        <taxon>Streptophyta</taxon>
        <taxon>Embryophyta</taxon>
        <taxon>Tracheophyta</taxon>
        <taxon>Spermatophyta</taxon>
        <taxon>Magnoliopsida</taxon>
        <taxon>eudicotyledons</taxon>
        <taxon>Gunneridae</taxon>
        <taxon>Pentapetalae</taxon>
        <taxon>rosids</taxon>
        <taxon>fabids</taxon>
        <taxon>Rosales</taxon>
        <taxon>Rosaceae</taxon>
        <taxon>Amygdaloideae</taxon>
        <taxon>Maleae</taxon>
        <taxon>Pyrus</taxon>
    </lineage>
</organism>
<reference evidence="3" key="2">
    <citation type="submission" date="2019-10" db="EMBL/GenBank/DDBJ databases">
        <title>A de novo genome assembly of a pear dwarfing rootstock.</title>
        <authorList>
            <person name="Wang F."/>
            <person name="Wang J."/>
            <person name="Li S."/>
            <person name="Zhang Y."/>
            <person name="Fang M."/>
            <person name="Ma L."/>
            <person name="Zhao Y."/>
            <person name="Jiang S."/>
        </authorList>
    </citation>
    <scope>NUCLEOTIDE SEQUENCE [LARGE SCALE GENOMIC DNA]</scope>
</reference>
<proteinExistence type="predicted"/>
<keyword evidence="2" id="KW-0430">Lectin</keyword>
<name>A0A5N5GIY7_9ROSA</name>
<reference evidence="2 3" key="3">
    <citation type="submission" date="2019-11" db="EMBL/GenBank/DDBJ databases">
        <title>A de novo genome assembly of a pear dwarfing rootstock.</title>
        <authorList>
            <person name="Wang F."/>
            <person name="Wang J."/>
            <person name="Li S."/>
            <person name="Zhang Y."/>
            <person name="Fang M."/>
            <person name="Ma L."/>
            <person name="Zhao Y."/>
            <person name="Jiang S."/>
        </authorList>
    </citation>
    <scope>NUCLEOTIDE SEQUENCE [LARGE SCALE GENOMIC DNA]</scope>
    <source>
        <strain evidence="2">S2</strain>
        <tissue evidence="2">Leaf</tissue>
    </source>
</reference>
<reference evidence="2 3" key="1">
    <citation type="submission" date="2019-09" db="EMBL/GenBank/DDBJ databases">
        <authorList>
            <person name="Ou C."/>
        </authorList>
    </citation>
    <scope>NUCLEOTIDE SEQUENCE [LARGE SCALE GENOMIC DNA]</scope>
    <source>
        <strain evidence="2">S2</strain>
        <tissue evidence="2">Leaf</tissue>
    </source>
</reference>
<keyword evidence="2" id="KW-0675">Receptor</keyword>
<evidence type="ECO:0000313" key="2">
    <source>
        <dbReference type="EMBL" id="KAB2615328.1"/>
    </source>
</evidence>
<keyword evidence="3" id="KW-1185">Reference proteome</keyword>
<dbReference type="GO" id="GO:0016301">
    <property type="term" value="F:kinase activity"/>
    <property type="evidence" value="ECO:0007669"/>
    <property type="project" value="UniProtKB-KW"/>
</dbReference>
<dbReference type="EMBL" id="SMOL01000402">
    <property type="protein sequence ID" value="KAB2615328.1"/>
    <property type="molecule type" value="Genomic_DNA"/>
</dbReference>
<dbReference type="GO" id="GO:0030246">
    <property type="term" value="F:carbohydrate binding"/>
    <property type="evidence" value="ECO:0007669"/>
    <property type="project" value="UniProtKB-KW"/>
</dbReference>
<keyword evidence="2" id="KW-0808">Transferase</keyword>
<sequence length="162" mass="18380">MRTVTWDLTTLLVLQTTNQIKSVHSLTSLSLFLFQQAHWSLSDSLSLKAGIDSYVHCSGNGNCVLNLSPIFQCLERIVLASLEVWNLKDFSKDCMRRKPLSRRNDGFAKHPRSKLPDITHSWINKSINLVEFRAKCLLNYSCSGFAIWFGDLVDIMQMLGGD</sequence>
<protein>
    <submittedName>
        <fullName evidence="2">G-type lectin S-receptor-like serine/threonine-protein kinase</fullName>
    </submittedName>
</protein>
<feature type="domain" description="Apple" evidence="1">
    <location>
        <begin position="102"/>
        <end position="147"/>
    </location>
</feature>
<comment type="caution">
    <text evidence="2">The sequence shown here is derived from an EMBL/GenBank/DDBJ whole genome shotgun (WGS) entry which is preliminary data.</text>
</comment>